<dbReference type="Pfam" id="PF02002">
    <property type="entry name" value="TFIIE_alpha"/>
    <property type="match status" value="1"/>
</dbReference>
<dbReference type="Pfam" id="PF11521">
    <property type="entry name" value="TFIIE-A_C"/>
    <property type="match status" value="1"/>
</dbReference>
<dbReference type="InterPro" id="IPR021600">
    <property type="entry name" value="TFIIE_asu_C"/>
</dbReference>
<keyword evidence="2" id="KW-0805">Transcription regulation</keyword>
<dbReference type="InterPro" id="IPR024550">
    <property type="entry name" value="TFIIEa/SarR/Rpc3_HTH_dom"/>
</dbReference>
<feature type="domain" description="HTH TFE/IIEalpha-type" evidence="4">
    <location>
        <begin position="17"/>
        <end position="106"/>
    </location>
</feature>
<dbReference type="PROSITE" id="PS51344">
    <property type="entry name" value="HTH_TFE_IIE"/>
    <property type="match status" value="1"/>
</dbReference>
<evidence type="ECO:0000313" key="6">
    <source>
        <dbReference type="WBParaSite" id="BXY_0016300.1"/>
    </source>
</evidence>
<dbReference type="Proteomes" id="UP000095284">
    <property type="component" value="Unplaced"/>
</dbReference>
<dbReference type="Gene3D" id="3.30.40.10">
    <property type="entry name" value="Zinc/RING finger domain, C3HC4 (zinc finger)"/>
    <property type="match status" value="1"/>
</dbReference>
<dbReference type="SUPFAM" id="SSF57783">
    <property type="entry name" value="Zinc beta-ribbon"/>
    <property type="match status" value="1"/>
</dbReference>
<dbReference type="AlphaFoldDB" id="A0A1I7RHI5"/>
<keyword evidence="3" id="KW-0804">Transcription</keyword>
<protein>
    <submittedName>
        <fullName evidence="6">HTH TFE/IIEalpha-type domain-containing protein</fullName>
    </submittedName>
</protein>
<dbReference type="PANTHER" id="PTHR13097:SF7">
    <property type="entry name" value="GENERAL TRANSCRIPTION FACTOR IIE SUBUNIT 1"/>
    <property type="match status" value="1"/>
</dbReference>
<evidence type="ECO:0000313" key="5">
    <source>
        <dbReference type="Proteomes" id="UP000095284"/>
    </source>
</evidence>
<dbReference type="InterPro" id="IPR039997">
    <property type="entry name" value="TFE"/>
</dbReference>
<dbReference type="InterPro" id="IPR013083">
    <property type="entry name" value="Znf_RING/FYVE/PHD"/>
</dbReference>
<dbReference type="GO" id="GO:0006367">
    <property type="term" value="P:transcription initiation at RNA polymerase II promoter"/>
    <property type="evidence" value="ECO:0007669"/>
    <property type="project" value="InterPro"/>
</dbReference>
<reference evidence="6" key="1">
    <citation type="submission" date="2016-11" db="UniProtKB">
        <authorList>
            <consortium name="WormBaseParasite"/>
        </authorList>
    </citation>
    <scope>IDENTIFICATION</scope>
</reference>
<dbReference type="InterPro" id="IPR017919">
    <property type="entry name" value="TFIIE/TFIIEa_HTH"/>
</dbReference>
<sequence length="414" mass="46979">MDGGESSTVVTEVPENLKNLCLLLTKTFFGLHHYVLFDYIQKLGCVKEDRIREILKMETKTFRTLLNSLKVEKFVKERTISEETDGRARKVNYYYVNYKAILNVTKYKIDHMRQKLEHREQTHVQRASYMCATCHRAYDALDVQRIMNMETGELICWQCNGQVVADETAGPSEETRSSLAKFNEEMAGIFSMLQQLDGIRFARHIIDPPITVIKDEPRDDRNPNALQVGARMFSNAEKTRSDLYSNGIMVSIGERQEVQVESKEKVPWLQHNTHEEVAGNGMEESSSALNGLSLKEEAGEAEPSLLAPLLGDAATADIGALIHEAESIKEPHSESHSPTRSINNTNSIDEFSQVTEETPHKNGSSNGINHDQDLYVTVQGRQIRFEDLNQELVDSMSNKERQEYIDLVANSVFF</sequence>
<name>A0A1I7RHI5_BURXY</name>
<dbReference type="WBParaSite" id="BXY_0016300.1">
    <property type="protein sequence ID" value="BXY_0016300.1"/>
    <property type="gene ID" value="BXY_0016300"/>
</dbReference>
<organism evidence="5 6">
    <name type="scientific">Bursaphelenchus xylophilus</name>
    <name type="common">Pinewood nematode worm</name>
    <name type="synonym">Aphelenchoides xylophilus</name>
    <dbReference type="NCBI Taxonomy" id="6326"/>
    <lineage>
        <taxon>Eukaryota</taxon>
        <taxon>Metazoa</taxon>
        <taxon>Ecdysozoa</taxon>
        <taxon>Nematoda</taxon>
        <taxon>Chromadorea</taxon>
        <taxon>Rhabditida</taxon>
        <taxon>Tylenchina</taxon>
        <taxon>Tylenchomorpha</taxon>
        <taxon>Aphelenchoidea</taxon>
        <taxon>Aphelenchoididae</taxon>
        <taxon>Bursaphelenchus</taxon>
    </lineage>
</organism>
<evidence type="ECO:0000256" key="1">
    <source>
        <dbReference type="ARBA" id="ARBA00008947"/>
    </source>
</evidence>
<accession>A0A1I7RHI5</accession>
<comment type="similarity">
    <text evidence="1">Belongs to the TFIIE alpha subunit family.</text>
</comment>
<dbReference type="eggNOG" id="KOG2593">
    <property type="taxonomic scope" value="Eukaryota"/>
</dbReference>
<dbReference type="GO" id="GO:0005673">
    <property type="term" value="C:transcription factor TFIIE complex"/>
    <property type="evidence" value="ECO:0007669"/>
    <property type="project" value="TreeGrafter"/>
</dbReference>
<dbReference type="PANTHER" id="PTHR13097">
    <property type="entry name" value="TRANSCRIPTION INITIATION FACTOR IIE, ALPHA SUBUNIT"/>
    <property type="match status" value="1"/>
</dbReference>
<evidence type="ECO:0000256" key="2">
    <source>
        <dbReference type="ARBA" id="ARBA00023015"/>
    </source>
</evidence>
<evidence type="ECO:0000256" key="3">
    <source>
        <dbReference type="ARBA" id="ARBA00023163"/>
    </source>
</evidence>
<dbReference type="Gene3D" id="6.10.140.1250">
    <property type="match status" value="1"/>
</dbReference>
<dbReference type="InterPro" id="IPR002853">
    <property type="entry name" value="TFIIE_asu"/>
</dbReference>
<evidence type="ECO:0000259" key="4">
    <source>
        <dbReference type="PROSITE" id="PS51344"/>
    </source>
</evidence>
<proteinExistence type="inferred from homology"/>
<dbReference type="SMART" id="SM00531">
    <property type="entry name" value="TFIIE"/>
    <property type="match status" value="1"/>
</dbReference>